<comment type="caution">
    <text evidence="2">The sequence shown here is derived from an EMBL/GenBank/DDBJ whole genome shotgun (WGS) entry which is preliminary data.</text>
</comment>
<sequence>MKHENLLDLGRECICTDSHGSITAIIKPVRNQFTGELQRWHHESYRRPYDHMGKPPNRTNKTA</sequence>
<reference evidence="2 3" key="1">
    <citation type="submission" date="2015-08" db="EMBL/GenBank/DDBJ databases">
        <title>Genomes of Paenibacillus riograndensis.</title>
        <authorList>
            <person name="Sant'Anna F.H."/>
            <person name="Souza R."/>
            <person name="Ambrosini A."/>
            <person name="Bach E."/>
            <person name="Fernandes G."/>
            <person name="Balsanelli E."/>
            <person name="Baura V.A."/>
            <person name="Pedrosa F.O."/>
            <person name="Souza E.M."/>
            <person name="Passaglia L."/>
        </authorList>
    </citation>
    <scope>NUCLEOTIDE SEQUENCE [LARGE SCALE GENOMIC DNA]</scope>
    <source>
        <strain evidence="2 3">CAS34</strain>
    </source>
</reference>
<feature type="region of interest" description="Disordered" evidence="1">
    <location>
        <begin position="44"/>
        <end position="63"/>
    </location>
</feature>
<accession>A0A132TKM3</accession>
<keyword evidence="3" id="KW-1185">Reference proteome</keyword>
<dbReference type="EMBL" id="LIRB01000146">
    <property type="protein sequence ID" value="KWX71606.1"/>
    <property type="molecule type" value="Genomic_DNA"/>
</dbReference>
<dbReference type="AlphaFoldDB" id="A0A132TKM3"/>
<protein>
    <submittedName>
        <fullName evidence="2">Uncharacterized protein</fullName>
    </submittedName>
</protein>
<dbReference type="Proteomes" id="UP000070475">
    <property type="component" value="Unassembled WGS sequence"/>
</dbReference>
<name>A0A132TKM3_9BACL</name>
<organism evidence="2 3">
    <name type="scientific">Paenibacillus riograndensis</name>
    <dbReference type="NCBI Taxonomy" id="483937"/>
    <lineage>
        <taxon>Bacteria</taxon>
        <taxon>Bacillati</taxon>
        <taxon>Bacillota</taxon>
        <taxon>Bacilli</taxon>
        <taxon>Bacillales</taxon>
        <taxon>Paenibacillaceae</taxon>
        <taxon>Paenibacillus</taxon>
        <taxon>Paenibacillus sonchi group</taxon>
    </lineage>
</organism>
<feature type="compositionally biased region" description="Basic and acidic residues" evidence="1">
    <location>
        <begin position="44"/>
        <end position="53"/>
    </location>
</feature>
<dbReference type="PATRIC" id="fig|483937.3.peg.4262"/>
<proteinExistence type="predicted"/>
<gene>
    <name evidence="2" type="ORF">AMQ84_27170</name>
</gene>
<evidence type="ECO:0000313" key="3">
    <source>
        <dbReference type="Proteomes" id="UP000070475"/>
    </source>
</evidence>
<evidence type="ECO:0000256" key="1">
    <source>
        <dbReference type="SAM" id="MobiDB-lite"/>
    </source>
</evidence>
<evidence type="ECO:0000313" key="2">
    <source>
        <dbReference type="EMBL" id="KWX71606.1"/>
    </source>
</evidence>